<organism evidence="3 4">
    <name type="scientific">Kitasatospora putterlickiae</name>
    <dbReference type="NCBI Taxonomy" id="221725"/>
    <lineage>
        <taxon>Bacteria</taxon>
        <taxon>Bacillati</taxon>
        <taxon>Actinomycetota</taxon>
        <taxon>Actinomycetes</taxon>
        <taxon>Kitasatosporales</taxon>
        <taxon>Streptomycetaceae</taxon>
        <taxon>Kitasatospora</taxon>
    </lineage>
</organism>
<gene>
    <name evidence="3" type="ORF">GCM10009639_40760</name>
</gene>
<keyword evidence="4" id="KW-1185">Reference proteome</keyword>
<proteinExistence type="predicted"/>
<protein>
    <recommendedName>
        <fullName evidence="2">CAAX prenyl protease 2/Lysostaphin resistance protein A-like domain-containing protein</fullName>
    </recommendedName>
</protein>
<evidence type="ECO:0000313" key="3">
    <source>
        <dbReference type="EMBL" id="GAA1400144.1"/>
    </source>
</evidence>
<dbReference type="EMBL" id="BAAAKJ010000224">
    <property type="protein sequence ID" value="GAA1400144.1"/>
    <property type="molecule type" value="Genomic_DNA"/>
</dbReference>
<dbReference type="InterPro" id="IPR042150">
    <property type="entry name" value="MmRce1-like"/>
</dbReference>
<reference evidence="4" key="1">
    <citation type="journal article" date="2019" name="Int. J. Syst. Evol. Microbiol.">
        <title>The Global Catalogue of Microorganisms (GCM) 10K type strain sequencing project: providing services to taxonomists for standard genome sequencing and annotation.</title>
        <authorList>
            <consortium name="The Broad Institute Genomics Platform"/>
            <consortium name="The Broad Institute Genome Sequencing Center for Infectious Disease"/>
            <person name="Wu L."/>
            <person name="Ma J."/>
        </authorList>
    </citation>
    <scope>NUCLEOTIDE SEQUENCE [LARGE SCALE GENOMIC DNA]</scope>
    <source>
        <strain evidence="4">JCM 12393</strain>
    </source>
</reference>
<feature type="transmembrane region" description="Helical" evidence="1">
    <location>
        <begin position="52"/>
        <end position="69"/>
    </location>
</feature>
<feature type="transmembrane region" description="Helical" evidence="1">
    <location>
        <begin position="133"/>
        <end position="155"/>
    </location>
</feature>
<feature type="transmembrane region" description="Helical" evidence="1">
    <location>
        <begin position="103"/>
        <end position="121"/>
    </location>
</feature>
<feature type="transmembrane region" description="Helical" evidence="1">
    <location>
        <begin position="245"/>
        <end position="265"/>
    </location>
</feature>
<keyword evidence="1" id="KW-0812">Transmembrane</keyword>
<feature type="transmembrane region" description="Helical" evidence="1">
    <location>
        <begin position="220"/>
        <end position="239"/>
    </location>
</feature>
<feature type="domain" description="CAAX prenyl protease 2/Lysostaphin resistance protein A-like" evidence="2">
    <location>
        <begin position="136"/>
        <end position="233"/>
    </location>
</feature>
<dbReference type="InterPro" id="IPR003675">
    <property type="entry name" value="Rce1/LyrA-like_dom"/>
</dbReference>
<evidence type="ECO:0000259" key="2">
    <source>
        <dbReference type="Pfam" id="PF02517"/>
    </source>
</evidence>
<sequence>MRAQRAQRAQRARDQRTAWKAEAAVFLAVAFPAAGALGALQPATGIPEEVLQLTQFGPAAGVLAAALVWPARIRARLAGAGPGTRAGRDDTAWAGPGRSGWRLLLTAPLIVVAATGGYALLDGDARLTDPRSLAHPFTLIVLAQLVGACGEEIGWRCHLQPLLRTRFGPLAAPVAVGVLWGLWHVEVFAARPGYAAGFLLATVAMSVVLGLALEGVRANRLLLAGGFHTLVNLGMLLAMDEEDGAVAPMVLFGAACLLAAVPWVLRARRRARPYRVEALPAAPDRIPAARHGAR</sequence>
<accession>A0ABP4J0F2</accession>
<dbReference type="PANTHER" id="PTHR35797:SF1">
    <property type="entry name" value="PROTEASE"/>
    <property type="match status" value="1"/>
</dbReference>
<keyword evidence="1" id="KW-1133">Transmembrane helix</keyword>
<feature type="transmembrane region" description="Helical" evidence="1">
    <location>
        <begin position="167"/>
        <end position="183"/>
    </location>
</feature>
<feature type="transmembrane region" description="Helical" evidence="1">
    <location>
        <begin position="195"/>
        <end position="213"/>
    </location>
</feature>
<feature type="transmembrane region" description="Helical" evidence="1">
    <location>
        <begin position="21"/>
        <end position="40"/>
    </location>
</feature>
<keyword evidence="1" id="KW-0472">Membrane</keyword>
<evidence type="ECO:0000256" key="1">
    <source>
        <dbReference type="SAM" id="Phobius"/>
    </source>
</evidence>
<name>A0ABP4J0F2_9ACTN</name>
<dbReference type="Proteomes" id="UP001499863">
    <property type="component" value="Unassembled WGS sequence"/>
</dbReference>
<evidence type="ECO:0000313" key="4">
    <source>
        <dbReference type="Proteomes" id="UP001499863"/>
    </source>
</evidence>
<dbReference type="PANTHER" id="PTHR35797">
    <property type="entry name" value="PROTEASE-RELATED"/>
    <property type="match status" value="1"/>
</dbReference>
<dbReference type="Pfam" id="PF02517">
    <property type="entry name" value="Rce1-like"/>
    <property type="match status" value="1"/>
</dbReference>
<comment type="caution">
    <text evidence="3">The sequence shown here is derived from an EMBL/GenBank/DDBJ whole genome shotgun (WGS) entry which is preliminary data.</text>
</comment>
<dbReference type="RefSeq" id="WP_344337922.1">
    <property type="nucleotide sequence ID" value="NZ_BAAAKJ010000224.1"/>
</dbReference>